<name>A0A0Y0MQX5_9MICO</name>
<dbReference type="Pfam" id="PF10990">
    <property type="entry name" value="DUF2809"/>
    <property type="match status" value="1"/>
</dbReference>
<feature type="transmembrane region" description="Helical" evidence="1">
    <location>
        <begin position="31"/>
        <end position="48"/>
    </location>
</feature>
<sequence length="129" mass="13352">MLGLSALATIAVGLMARFALGGIVGDILGGVLYAVLVFLLVTAATWLLRPRGRVSWWGIALLSAALCWAVELLQLTSLPGEWAAVFPPARLVFGTTFSAVDLGAYAIGAVLAGAVAMLASRREDLPLTG</sequence>
<reference evidence="3" key="2">
    <citation type="submission" date="2016-01" db="EMBL/GenBank/DDBJ databases">
        <title>First complete genome sequence of a species in the genus Microterricola, an extremophilic cold active enzyme producing strain ERGS5:02 isolated from Sikkim Himalaya.</title>
        <authorList>
            <person name="Kumar R."/>
            <person name="Singh D."/>
            <person name="Swarnkar M.K."/>
        </authorList>
    </citation>
    <scope>NUCLEOTIDE SEQUENCE [LARGE SCALE GENOMIC DNA]</scope>
    <source>
        <strain evidence="3">ERGS5:02</strain>
    </source>
</reference>
<keyword evidence="1" id="KW-1133">Transmembrane helix</keyword>
<proteinExistence type="predicted"/>
<accession>A0A0Y0MQX5</accession>
<dbReference type="AlphaFoldDB" id="A0A0Y0MQX5"/>
<keyword evidence="1" id="KW-0812">Transmembrane</keyword>
<feature type="transmembrane region" description="Helical" evidence="1">
    <location>
        <begin position="96"/>
        <end position="119"/>
    </location>
</feature>
<evidence type="ECO:0000256" key="1">
    <source>
        <dbReference type="SAM" id="Phobius"/>
    </source>
</evidence>
<dbReference type="EMBL" id="CP014145">
    <property type="protein sequence ID" value="AMB58178.1"/>
    <property type="molecule type" value="Genomic_DNA"/>
</dbReference>
<protein>
    <recommendedName>
        <fullName evidence="4">DUF2809 domain-containing protein</fullName>
    </recommendedName>
</protein>
<evidence type="ECO:0000313" key="3">
    <source>
        <dbReference type="Proteomes" id="UP000058305"/>
    </source>
</evidence>
<organism evidence="2 3">
    <name type="scientific">Microterricola viridarii</name>
    <dbReference type="NCBI Taxonomy" id="412690"/>
    <lineage>
        <taxon>Bacteria</taxon>
        <taxon>Bacillati</taxon>
        <taxon>Actinomycetota</taxon>
        <taxon>Actinomycetes</taxon>
        <taxon>Micrococcales</taxon>
        <taxon>Microbacteriaceae</taxon>
        <taxon>Microterricola</taxon>
    </lineage>
</organism>
<keyword evidence="1" id="KW-0472">Membrane</keyword>
<gene>
    <name evidence="2" type="ORF">AWU67_04135</name>
</gene>
<keyword evidence="3" id="KW-1185">Reference proteome</keyword>
<evidence type="ECO:0008006" key="4">
    <source>
        <dbReference type="Google" id="ProtNLM"/>
    </source>
</evidence>
<dbReference type="KEGG" id="mvd:AWU67_04135"/>
<feature type="transmembrane region" description="Helical" evidence="1">
    <location>
        <begin position="55"/>
        <end position="76"/>
    </location>
</feature>
<evidence type="ECO:0000313" key="2">
    <source>
        <dbReference type="EMBL" id="AMB58178.1"/>
    </source>
</evidence>
<dbReference type="InterPro" id="IPR021257">
    <property type="entry name" value="DUF2809"/>
</dbReference>
<dbReference type="Proteomes" id="UP000058305">
    <property type="component" value="Chromosome"/>
</dbReference>
<reference evidence="2 3" key="1">
    <citation type="journal article" date="2016" name="J. Biotechnol.">
        <title>First complete genome sequence of a species in the genus Microterricola, an extremophilic cold active enzyme producing bacterial strain ERGS5:02 isolated from Sikkim Himalaya.</title>
        <authorList>
            <person name="Himanshu"/>
            <person name="Swarnkar M.K."/>
            <person name="Singh D."/>
            <person name="Kumar R."/>
        </authorList>
    </citation>
    <scope>NUCLEOTIDE SEQUENCE [LARGE SCALE GENOMIC DNA]</scope>
    <source>
        <strain evidence="2 3">ERGS5:02</strain>
    </source>
</reference>